<sequence>MRILIALLVGSAASAVIVTAAFAILNVVTSDGRSVDFPQAMATFGVLALFANLSIASTIGLFWHASARVFGLRGLLAYALPAVAVGALLALTLIVVTENRAPEPRYSTFVGVVNLLSLGASLGGLTAVFAWLIRRPDRDPPNPPTPAS</sequence>
<dbReference type="AlphaFoldDB" id="A0A6I6MHW0"/>
<keyword evidence="1" id="KW-1133">Transmembrane helix</keyword>
<keyword evidence="1" id="KW-0472">Membrane</keyword>
<accession>A0A6I6MHW0</accession>
<evidence type="ECO:0000313" key="3">
    <source>
        <dbReference type="Proteomes" id="UP000431269"/>
    </source>
</evidence>
<gene>
    <name evidence="2" type="ORF">DSM104635_01359</name>
</gene>
<name>A0A6I6MHW0_9CAUL</name>
<proteinExistence type="predicted"/>
<dbReference type="Proteomes" id="UP000431269">
    <property type="component" value="Chromosome"/>
</dbReference>
<keyword evidence="3" id="KW-1185">Reference proteome</keyword>
<evidence type="ECO:0000256" key="1">
    <source>
        <dbReference type="SAM" id="Phobius"/>
    </source>
</evidence>
<dbReference type="RefSeq" id="WP_158765473.1">
    <property type="nucleotide sequence ID" value="NZ_CP047045.1"/>
</dbReference>
<keyword evidence="1" id="KW-0812">Transmembrane</keyword>
<reference evidence="3" key="1">
    <citation type="submission" date="2019-12" db="EMBL/GenBank/DDBJ databases">
        <title>Complete genome of Terracaulis silvestris 0127_4.</title>
        <authorList>
            <person name="Vieira S."/>
            <person name="Riedel T."/>
            <person name="Sproer C."/>
            <person name="Pascual J."/>
            <person name="Boedeker C."/>
            <person name="Overmann J."/>
        </authorList>
    </citation>
    <scope>NUCLEOTIDE SEQUENCE [LARGE SCALE GENOMIC DNA]</scope>
    <source>
        <strain evidence="3">0127_4</strain>
    </source>
</reference>
<feature type="transmembrane region" description="Helical" evidence="1">
    <location>
        <begin position="75"/>
        <end position="96"/>
    </location>
</feature>
<feature type="transmembrane region" description="Helical" evidence="1">
    <location>
        <begin position="39"/>
        <end position="63"/>
    </location>
</feature>
<organism evidence="2 3">
    <name type="scientific">Terricaulis silvestris</name>
    <dbReference type="NCBI Taxonomy" id="2686094"/>
    <lineage>
        <taxon>Bacteria</taxon>
        <taxon>Pseudomonadati</taxon>
        <taxon>Pseudomonadota</taxon>
        <taxon>Alphaproteobacteria</taxon>
        <taxon>Caulobacterales</taxon>
        <taxon>Caulobacteraceae</taxon>
        <taxon>Terricaulis</taxon>
    </lineage>
</organism>
<evidence type="ECO:0000313" key="2">
    <source>
        <dbReference type="EMBL" id="QGZ94540.1"/>
    </source>
</evidence>
<feature type="transmembrane region" description="Helical" evidence="1">
    <location>
        <begin position="108"/>
        <end position="133"/>
    </location>
</feature>
<protein>
    <submittedName>
        <fullName evidence="2">Uncharacterized protein</fullName>
    </submittedName>
</protein>
<dbReference type="KEGG" id="tsv:DSM104635_01359"/>
<dbReference type="EMBL" id="CP047045">
    <property type="protein sequence ID" value="QGZ94540.1"/>
    <property type="molecule type" value="Genomic_DNA"/>
</dbReference>